<proteinExistence type="inferred from homology"/>
<dbReference type="PANTHER" id="PTHR13144">
    <property type="entry name" value="TEX261 PROTEIN"/>
    <property type="match status" value="1"/>
</dbReference>
<dbReference type="GO" id="GO:0000139">
    <property type="term" value="C:Golgi membrane"/>
    <property type="evidence" value="ECO:0007669"/>
    <property type="project" value="TreeGrafter"/>
</dbReference>
<evidence type="ECO:0000256" key="5">
    <source>
        <dbReference type="ARBA" id="ARBA00023136"/>
    </source>
</evidence>
<evidence type="ECO:0000313" key="8">
    <source>
        <dbReference type="Proteomes" id="UP000271241"/>
    </source>
</evidence>
<evidence type="ECO:0000256" key="6">
    <source>
        <dbReference type="SAM" id="Phobius"/>
    </source>
</evidence>
<evidence type="ECO:0000256" key="3">
    <source>
        <dbReference type="ARBA" id="ARBA00022692"/>
    </source>
</evidence>
<dbReference type="Proteomes" id="UP000271241">
    <property type="component" value="Unassembled WGS sequence"/>
</dbReference>
<evidence type="ECO:0000256" key="4">
    <source>
        <dbReference type="ARBA" id="ARBA00022989"/>
    </source>
</evidence>
<evidence type="ECO:0000313" key="7">
    <source>
        <dbReference type="EMBL" id="RKP06339.1"/>
    </source>
</evidence>
<dbReference type="GO" id="GO:0097020">
    <property type="term" value="F:COPII receptor activity"/>
    <property type="evidence" value="ECO:0007669"/>
    <property type="project" value="InterPro"/>
</dbReference>
<protein>
    <submittedName>
        <fullName evidence="7">Transmembrane adaptor Erv26-domain-containing protein</fullName>
    </submittedName>
</protein>
<feature type="transmembrane region" description="Helical" evidence="6">
    <location>
        <begin position="108"/>
        <end position="127"/>
    </location>
</feature>
<evidence type="ECO:0000256" key="1">
    <source>
        <dbReference type="ARBA" id="ARBA00004141"/>
    </source>
</evidence>
<keyword evidence="5 6" id="KW-0472">Membrane</keyword>
<dbReference type="OrthoDB" id="28257at2759"/>
<keyword evidence="4 6" id="KW-1133">Transmembrane helix</keyword>
<comment type="similarity">
    <text evidence="2">Belongs to the SVP26 family.</text>
</comment>
<feature type="transmembrane region" description="Helical" evidence="6">
    <location>
        <begin position="84"/>
        <end position="102"/>
    </location>
</feature>
<reference evidence="8" key="1">
    <citation type="journal article" date="2018" name="Nat. Microbiol.">
        <title>Leveraging single-cell genomics to expand the fungal tree of life.</title>
        <authorList>
            <person name="Ahrendt S.R."/>
            <person name="Quandt C.A."/>
            <person name="Ciobanu D."/>
            <person name="Clum A."/>
            <person name="Salamov A."/>
            <person name="Andreopoulos B."/>
            <person name="Cheng J.F."/>
            <person name="Woyke T."/>
            <person name="Pelin A."/>
            <person name="Henrissat B."/>
            <person name="Reynolds N.K."/>
            <person name="Benny G.L."/>
            <person name="Smith M.E."/>
            <person name="James T.Y."/>
            <person name="Grigoriev I.V."/>
        </authorList>
    </citation>
    <scope>NUCLEOTIDE SEQUENCE [LARGE SCALE GENOMIC DNA]</scope>
    <source>
        <strain evidence="8">RSA 1356</strain>
    </source>
</reference>
<dbReference type="GO" id="GO:0006888">
    <property type="term" value="P:endoplasmic reticulum to Golgi vesicle-mediated transport"/>
    <property type="evidence" value="ECO:0007669"/>
    <property type="project" value="InterPro"/>
</dbReference>
<accession>A0A4V1IW51</accession>
<gene>
    <name evidence="7" type="ORF">THASP1DRAFT_31840</name>
</gene>
<dbReference type="EMBL" id="KZ992904">
    <property type="protein sequence ID" value="RKP06339.1"/>
    <property type="molecule type" value="Genomic_DNA"/>
</dbReference>
<dbReference type="GO" id="GO:0030134">
    <property type="term" value="C:COPII-coated ER to Golgi transport vesicle"/>
    <property type="evidence" value="ECO:0007669"/>
    <property type="project" value="TreeGrafter"/>
</dbReference>
<dbReference type="GO" id="GO:0005789">
    <property type="term" value="C:endoplasmic reticulum membrane"/>
    <property type="evidence" value="ECO:0007669"/>
    <property type="project" value="TreeGrafter"/>
</dbReference>
<organism evidence="7 8">
    <name type="scientific">Thamnocephalis sphaerospora</name>
    <dbReference type="NCBI Taxonomy" id="78915"/>
    <lineage>
        <taxon>Eukaryota</taxon>
        <taxon>Fungi</taxon>
        <taxon>Fungi incertae sedis</taxon>
        <taxon>Zoopagomycota</taxon>
        <taxon>Zoopagomycotina</taxon>
        <taxon>Zoopagomycetes</taxon>
        <taxon>Zoopagales</taxon>
        <taxon>Sigmoideomycetaceae</taxon>
        <taxon>Thamnocephalis</taxon>
    </lineage>
</organism>
<feature type="transmembrane region" description="Helical" evidence="6">
    <location>
        <begin position="31"/>
        <end position="49"/>
    </location>
</feature>
<dbReference type="PANTHER" id="PTHR13144:SF0">
    <property type="entry name" value="PROTEIN TEX261"/>
    <property type="match status" value="1"/>
</dbReference>
<keyword evidence="3 6" id="KW-0812">Transmembrane</keyword>
<comment type="subcellular location">
    <subcellularLocation>
        <location evidence="1">Membrane</location>
        <topology evidence="1">Multi-pass membrane protein</topology>
    </subcellularLocation>
</comment>
<dbReference type="Pfam" id="PF04148">
    <property type="entry name" value="Erv26"/>
    <property type="match status" value="1"/>
</dbReference>
<keyword evidence="8" id="KW-1185">Reference proteome</keyword>
<dbReference type="AlphaFoldDB" id="A0A4V1IW51"/>
<dbReference type="InterPro" id="IPR007277">
    <property type="entry name" value="Svp26/Tex261"/>
</dbReference>
<evidence type="ECO:0000256" key="2">
    <source>
        <dbReference type="ARBA" id="ARBA00008096"/>
    </source>
</evidence>
<name>A0A4V1IW51_9FUNG</name>
<sequence length="186" mass="20474">MYANNRQLHAACGLYYLSEAVEEHTVVAGRVIRLLSWMVAILHILLLVFDGFPLLRTLYSLATLGVVSTNMFQFPNILLSSPNFLLGSMTIGNHFAWFSYFGTHPATMLQVATFFSICVWLVPFAYFTSLSAGDNTLPTFDADAQTGQTRGRVGLFKSLFNAMAGRSATSVPASGLPNGLNFRKDF</sequence>